<keyword evidence="1" id="KW-0812">Transmembrane</keyword>
<sequence length="184" mass="19041">MPSRNTLVRSLHDLGAAAWFGGSLMGAVGLNGAASTSSDPAERLRLASNGWARWTPVQLAAIAAHGVGGIGLILANKTRLANQQESRTNTIVKTVVTGLAGAASVIAAIAGATQAKHADEGAKGVTEASPSNSPELTTALRVQKVTQWAIPVLTAVIIILGAQQGEQQRPIKGLFETTARMFRK</sequence>
<evidence type="ECO:0000313" key="2">
    <source>
        <dbReference type="EMBL" id="SMH44582.1"/>
    </source>
</evidence>
<name>A0A1X7P325_9MICO</name>
<evidence type="ECO:0000256" key="1">
    <source>
        <dbReference type="SAM" id="Phobius"/>
    </source>
</evidence>
<organism evidence="2 3">
    <name type="scientific">Rathayibacter oskolensis</name>
    <dbReference type="NCBI Taxonomy" id="1891671"/>
    <lineage>
        <taxon>Bacteria</taxon>
        <taxon>Bacillati</taxon>
        <taxon>Actinomycetota</taxon>
        <taxon>Actinomycetes</taxon>
        <taxon>Micrococcales</taxon>
        <taxon>Microbacteriaceae</taxon>
        <taxon>Rathayibacter</taxon>
    </lineage>
</organism>
<gene>
    <name evidence="2" type="ORF">SAMN06295885_2394</name>
</gene>
<keyword evidence="3" id="KW-1185">Reference proteome</keyword>
<keyword evidence="1" id="KW-1133">Transmembrane helix</keyword>
<dbReference type="Proteomes" id="UP000193711">
    <property type="component" value="Unassembled WGS sequence"/>
</dbReference>
<protein>
    <submittedName>
        <fullName evidence="2">Uncharacterized protein</fullName>
    </submittedName>
</protein>
<dbReference type="EMBL" id="FXBM01000002">
    <property type="protein sequence ID" value="SMH44582.1"/>
    <property type="molecule type" value="Genomic_DNA"/>
</dbReference>
<evidence type="ECO:0000313" key="3">
    <source>
        <dbReference type="Proteomes" id="UP000193711"/>
    </source>
</evidence>
<dbReference type="OrthoDB" id="5181921at2"/>
<keyword evidence="1" id="KW-0472">Membrane</keyword>
<accession>A0A1X7P325</accession>
<dbReference type="RefSeq" id="WP_085476807.1">
    <property type="nucleotide sequence ID" value="NZ_FXBM01000002.1"/>
</dbReference>
<reference evidence="3" key="1">
    <citation type="submission" date="2017-04" db="EMBL/GenBank/DDBJ databases">
        <authorList>
            <person name="Varghese N."/>
            <person name="Submissions S."/>
        </authorList>
    </citation>
    <scope>NUCLEOTIDE SEQUENCE [LARGE SCALE GENOMIC DNA]</scope>
    <source>
        <strain evidence="3">VKM Ac-2121</strain>
    </source>
</reference>
<feature type="transmembrane region" description="Helical" evidence="1">
    <location>
        <begin position="145"/>
        <end position="162"/>
    </location>
</feature>
<dbReference type="STRING" id="1891671.SAMN06295885_2394"/>
<feature type="transmembrane region" description="Helical" evidence="1">
    <location>
        <begin position="95"/>
        <end position="113"/>
    </location>
</feature>
<dbReference type="AlphaFoldDB" id="A0A1X7P325"/>
<proteinExistence type="predicted"/>
<feature type="transmembrane region" description="Helical" evidence="1">
    <location>
        <begin position="56"/>
        <end position="75"/>
    </location>
</feature>